<evidence type="ECO:0000313" key="1">
    <source>
        <dbReference type="EMBL" id="KAG4420744.1"/>
    </source>
</evidence>
<dbReference type="Proteomes" id="UP000664132">
    <property type="component" value="Unassembled WGS sequence"/>
</dbReference>
<organism evidence="1 2">
    <name type="scientific">Cadophora malorum</name>
    <dbReference type="NCBI Taxonomy" id="108018"/>
    <lineage>
        <taxon>Eukaryota</taxon>
        <taxon>Fungi</taxon>
        <taxon>Dikarya</taxon>
        <taxon>Ascomycota</taxon>
        <taxon>Pezizomycotina</taxon>
        <taxon>Leotiomycetes</taxon>
        <taxon>Helotiales</taxon>
        <taxon>Ploettnerulaceae</taxon>
        <taxon>Cadophora</taxon>
    </lineage>
</organism>
<dbReference type="EMBL" id="JAFJYH010000078">
    <property type="protein sequence ID" value="KAG4420744.1"/>
    <property type="molecule type" value="Genomic_DNA"/>
</dbReference>
<evidence type="ECO:0000313" key="2">
    <source>
        <dbReference type="Proteomes" id="UP000664132"/>
    </source>
</evidence>
<name>A0A8H7TJD8_9HELO</name>
<accession>A0A8H7TJD8</accession>
<protein>
    <submittedName>
        <fullName evidence="1">Uncharacterized protein</fullName>
    </submittedName>
</protein>
<sequence>MATARPLTKVWDEDDSTALVVWLDVCRQCDEDIKFVQTVTDYLFNARKKQFTYRQVQSKLQTLARTNQPSCEKKTSQSMTLHQIISGGTSLLFPRLAKLGLSPEELQQKVDDCLAEQDLHKSTKTAEALALDSQIRSPNARLPATRYQAVAEGTSDRVPSEAAERQEYTVSQHPNPCSAQLSSRFETLARSERQPVRIETSGTDLSKPSTIQLRWEKEVESLLAKNIELQEKNRRLGDLLQLAESAQLLRGQASKDPQEGLIQTHIAMIYEQQQKIKSLQEQVPRLKRIATQPLALPPGKLDGTMRTLVAEIESILHGTNCFQLQIPLVPKGSDLETLLRTFQIDTNQKSTLESYLENCVAEYGLPATVRTIALAALRDWVFASDFPNDGGNGTSSALLSAYRDIIYDLGDWKTIRNYDVAACSQMLNSEQFSKMILPLRARQLADRFMVAINDLLCSPAANQYLQRHSSKGFEDLHLRLVQIFKASLDLKAQTAITENEYSFVVHRMGTPLVLSTQPGGSSNDSESHGSATPWLHASFKVYPAGPPNKHNRKSDAIVQTSNFLSHVEGSRMDNCLVEKHIAGKTLGKDHFSLKSNLQESKKEDVLLRLLRPIHQDIHRLVKIKVIPISPQELAMIVGRSCPVPIITRDMWPINHVVDANLVARRSTALVSLICGTIFELSIPILNKLEGCLYKSLSNSLPWQLIETLKMYLAMPTLYVFRVTNVQKPSVAVMLLPNTKINNDARGAIDVVVTSEPDVSFVNIKQMNTVHAIKTLH</sequence>
<reference evidence="1" key="1">
    <citation type="submission" date="2021-02" db="EMBL/GenBank/DDBJ databases">
        <title>Genome sequence Cadophora malorum strain M34.</title>
        <authorList>
            <person name="Stefanovic E."/>
            <person name="Vu D."/>
            <person name="Scully C."/>
            <person name="Dijksterhuis J."/>
            <person name="Roader J."/>
            <person name="Houbraken J."/>
        </authorList>
    </citation>
    <scope>NUCLEOTIDE SEQUENCE</scope>
    <source>
        <strain evidence="1">M34</strain>
    </source>
</reference>
<dbReference type="OrthoDB" id="303107at2759"/>
<keyword evidence="2" id="KW-1185">Reference proteome</keyword>
<comment type="caution">
    <text evidence="1">The sequence shown here is derived from an EMBL/GenBank/DDBJ whole genome shotgun (WGS) entry which is preliminary data.</text>
</comment>
<dbReference type="AlphaFoldDB" id="A0A8H7TJD8"/>
<proteinExistence type="predicted"/>
<gene>
    <name evidence="1" type="ORF">IFR04_006130</name>
</gene>